<proteinExistence type="predicted"/>
<sequence length="148" mass="16692">MNESTIRLFKAVLIKTKRKKSDNKLLEKTIPMGFVFSPEVIYNYSDYDSLIKLVEKSISITYATTDISTTPRYRHRIEESAITNDGGSATLIDRGLLEPDGIILVTFEVTTNPTITGGSPNNVFIHEADIHYQSTNIGTKQREPDFYV</sequence>
<name>A0A0F9IDR5_9ZZZZ</name>
<reference evidence="1" key="1">
    <citation type="journal article" date="2015" name="Nature">
        <title>Complex archaea that bridge the gap between prokaryotes and eukaryotes.</title>
        <authorList>
            <person name="Spang A."/>
            <person name="Saw J.H."/>
            <person name="Jorgensen S.L."/>
            <person name="Zaremba-Niedzwiedzka K."/>
            <person name="Martijn J."/>
            <person name="Lind A.E."/>
            <person name="van Eijk R."/>
            <person name="Schleper C."/>
            <person name="Guy L."/>
            <person name="Ettema T.J."/>
        </authorList>
    </citation>
    <scope>NUCLEOTIDE SEQUENCE</scope>
</reference>
<gene>
    <name evidence="1" type="ORF">LCGC14_1591580</name>
</gene>
<dbReference type="AlphaFoldDB" id="A0A0F9IDR5"/>
<protein>
    <submittedName>
        <fullName evidence="1">Uncharacterized protein</fullName>
    </submittedName>
</protein>
<accession>A0A0F9IDR5</accession>
<evidence type="ECO:0000313" key="1">
    <source>
        <dbReference type="EMBL" id="KKM25776.1"/>
    </source>
</evidence>
<comment type="caution">
    <text evidence="1">The sequence shown here is derived from an EMBL/GenBank/DDBJ whole genome shotgun (WGS) entry which is preliminary data.</text>
</comment>
<dbReference type="EMBL" id="LAZR01012644">
    <property type="protein sequence ID" value="KKM25776.1"/>
    <property type="molecule type" value="Genomic_DNA"/>
</dbReference>
<organism evidence="1">
    <name type="scientific">marine sediment metagenome</name>
    <dbReference type="NCBI Taxonomy" id="412755"/>
    <lineage>
        <taxon>unclassified sequences</taxon>
        <taxon>metagenomes</taxon>
        <taxon>ecological metagenomes</taxon>
    </lineage>
</organism>